<reference evidence="2 3" key="1">
    <citation type="submission" date="2019-07" db="EMBL/GenBank/DDBJ databases">
        <title>Draft genome assembly of a fouling barnacle, Amphibalanus amphitrite (Darwin, 1854): The first reference genome for Thecostraca.</title>
        <authorList>
            <person name="Kim W."/>
        </authorList>
    </citation>
    <scope>NUCLEOTIDE SEQUENCE [LARGE SCALE GENOMIC DNA]</scope>
    <source>
        <strain evidence="2">SNU_AA5</strain>
        <tissue evidence="2">Soma without cirri and trophi</tissue>
    </source>
</reference>
<evidence type="ECO:0000313" key="3">
    <source>
        <dbReference type="Proteomes" id="UP000440578"/>
    </source>
</evidence>
<protein>
    <recommendedName>
        <fullName evidence="1">Tc1-like transposase DDE domain-containing protein</fullName>
    </recommendedName>
</protein>
<name>A0A6A4W523_AMPAM</name>
<dbReference type="Pfam" id="PF13358">
    <property type="entry name" value="DDE_3"/>
    <property type="match status" value="1"/>
</dbReference>
<feature type="domain" description="Tc1-like transposase DDE" evidence="1">
    <location>
        <begin position="84"/>
        <end position="224"/>
    </location>
</feature>
<dbReference type="EMBL" id="VIIS01001512">
    <property type="protein sequence ID" value="KAF0297128.1"/>
    <property type="molecule type" value="Genomic_DNA"/>
</dbReference>
<dbReference type="AlphaFoldDB" id="A0A6A4W523"/>
<evidence type="ECO:0000313" key="2">
    <source>
        <dbReference type="EMBL" id="KAF0297128.1"/>
    </source>
</evidence>
<dbReference type="GO" id="GO:0003676">
    <property type="term" value="F:nucleic acid binding"/>
    <property type="evidence" value="ECO:0007669"/>
    <property type="project" value="InterPro"/>
</dbReference>
<dbReference type="InterPro" id="IPR038717">
    <property type="entry name" value="Tc1-like_DDE_dom"/>
</dbReference>
<keyword evidence="3" id="KW-1185">Reference proteome</keyword>
<evidence type="ECO:0000259" key="1">
    <source>
        <dbReference type="Pfam" id="PF13358"/>
    </source>
</evidence>
<dbReference type="Proteomes" id="UP000440578">
    <property type="component" value="Unassembled WGS sequence"/>
</dbReference>
<organism evidence="2 3">
    <name type="scientific">Amphibalanus amphitrite</name>
    <name type="common">Striped barnacle</name>
    <name type="synonym">Balanus amphitrite</name>
    <dbReference type="NCBI Taxonomy" id="1232801"/>
    <lineage>
        <taxon>Eukaryota</taxon>
        <taxon>Metazoa</taxon>
        <taxon>Ecdysozoa</taxon>
        <taxon>Arthropoda</taxon>
        <taxon>Crustacea</taxon>
        <taxon>Multicrustacea</taxon>
        <taxon>Cirripedia</taxon>
        <taxon>Thoracica</taxon>
        <taxon>Thoracicalcarea</taxon>
        <taxon>Balanomorpha</taxon>
        <taxon>Balanoidea</taxon>
        <taxon>Balanidae</taxon>
        <taxon>Amphibalaninae</taxon>
        <taxon>Amphibalanus</taxon>
    </lineage>
</organism>
<sequence>MIDTLVGYVEASPQLTLKEIANKLREETGVQLSTNTVHKHLSGHMYTVKKVLPEPVTMNSATNKDRRATFVRKVMEATGAGKTILYMDETNVNLFLRRSEGRSRRGQRCCVKVATGKGDNIHVIGAISQTGMVYWERRRGSFRKEDCCEWLRRALRHCPEPMENVVVVCDNARAHTDLEAIQAEPEFEGVQVLRTAPYSAPLNPIEECWSAMKAAMKNSMTASFQEMMTPETGISQTEHRLRYLERNIDAAMPRITPITCMHACNHVQRHFAGCLALMDLAMGV</sequence>
<dbReference type="PANTHER" id="PTHR46564">
    <property type="entry name" value="TRANSPOSASE"/>
    <property type="match status" value="1"/>
</dbReference>
<dbReference type="InterPro" id="IPR047655">
    <property type="entry name" value="Transpos_IS630-like"/>
</dbReference>
<dbReference type="InterPro" id="IPR036397">
    <property type="entry name" value="RNaseH_sf"/>
</dbReference>
<dbReference type="NCBIfam" id="NF033545">
    <property type="entry name" value="transpos_IS630"/>
    <property type="match status" value="1"/>
</dbReference>
<proteinExistence type="predicted"/>
<dbReference type="Gene3D" id="3.30.420.10">
    <property type="entry name" value="Ribonuclease H-like superfamily/Ribonuclease H"/>
    <property type="match status" value="1"/>
</dbReference>
<comment type="caution">
    <text evidence="2">The sequence shown here is derived from an EMBL/GenBank/DDBJ whole genome shotgun (WGS) entry which is preliminary data.</text>
</comment>
<dbReference type="OrthoDB" id="7744248at2759"/>
<gene>
    <name evidence="2" type="ORF">FJT64_005418</name>
</gene>
<dbReference type="PANTHER" id="PTHR46564:SF1">
    <property type="entry name" value="TRANSPOSASE"/>
    <property type="match status" value="1"/>
</dbReference>
<accession>A0A6A4W523</accession>